<evidence type="ECO:0000256" key="14">
    <source>
        <dbReference type="ARBA" id="ARBA00030250"/>
    </source>
</evidence>
<dbReference type="AlphaFoldDB" id="A0A6V7YBE8"/>
<dbReference type="SUPFAM" id="SSF54928">
    <property type="entry name" value="RNA-binding domain, RBD"/>
    <property type="match status" value="1"/>
</dbReference>
<protein>
    <recommendedName>
        <fullName evidence="5">Nucleoporin NUP35</fullName>
    </recommendedName>
    <alternativeName>
        <fullName evidence="14">35 kDa nucleoporin</fullName>
    </alternativeName>
    <alternativeName>
        <fullName evidence="13">Nucleoporin NUP53</fullName>
    </alternativeName>
    <alternativeName>
        <fullName evidence="4">Ubiquitin-fold modifier-conjugating enzyme 1</fullName>
    </alternativeName>
</protein>
<dbReference type="InterPro" id="IPR014806">
    <property type="entry name" value="Ufc1"/>
</dbReference>
<evidence type="ECO:0000256" key="10">
    <source>
        <dbReference type="ARBA" id="ARBA00023010"/>
    </source>
</evidence>
<name>A0A6V7YBE8_MELEN</name>
<dbReference type="InterPro" id="IPR035979">
    <property type="entry name" value="RBD_domain_sf"/>
</dbReference>
<evidence type="ECO:0000256" key="16">
    <source>
        <dbReference type="SAM" id="MobiDB-lite"/>
    </source>
</evidence>
<dbReference type="Pfam" id="PF08694">
    <property type="entry name" value="UFC1"/>
    <property type="match status" value="1"/>
</dbReference>
<gene>
    <name evidence="18" type="ORF">MENT_LOCUS63105</name>
</gene>
<keyword evidence="11 15" id="KW-0906">Nuclear pore complex</keyword>
<feature type="region of interest" description="Disordered" evidence="16">
    <location>
        <begin position="731"/>
        <end position="751"/>
    </location>
</feature>
<dbReference type="Proteomes" id="UP000580250">
    <property type="component" value="Unassembled WGS sequence"/>
</dbReference>
<accession>A0A6V7YBE8</accession>
<dbReference type="GO" id="GO:0051028">
    <property type="term" value="P:mRNA transport"/>
    <property type="evidence" value="ECO:0007669"/>
    <property type="project" value="UniProtKB-UniRule"/>
</dbReference>
<reference evidence="18 19" key="1">
    <citation type="submission" date="2020-08" db="EMBL/GenBank/DDBJ databases">
        <authorList>
            <person name="Koutsovoulos G."/>
            <person name="Danchin GJ E."/>
        </authorList>
    </citation>
    <scope>NUCLEOTIDE SEQUENCE [LARGE SCALE GENOMIC DNA]</scope>
</reference>
<keyword evidence="7" id="KW-0833">Ubl conjugation pathway</keyword>
<dbReference type="Pfam" id="PF05172">
    <property type="entry name" value="RRM_Nup35"/>
    <property type="match status" value="1"/>
</dbReference>
<evidence type="ECO:0000256" key="5">
    <source>
        <dbReference type="ARBA" id="ARBA00016439"/>
    </source>
</evidence>
<dbReference type="PANTHER" id="PTHR12921">
    <property type="entry name" value="UBIQUITIN-FOLD MODIFIER-CONJUGATING ENZYME 1"/>
    <property type="match status" value="1"/>
</dbReference>
<evidence type="ECO:0000256" key="7">
    <source>
        <dbReference type="ARBA" id="ARBA00022786"/>
    </source>
</evidence>
<feature type="region of interest" description="Disordered" evidence="16">
    <location>
        <begin position="550"/>
        <end position="569"/>
    </location>
</feature>
<dbReference type="OrthoDB" id="10256182at2759"/>
<dbReference type="GO" id="GO:1990592">
    <property type="term" value="P:protein K69-linked ufmylation"/>
    <property type="evidence" value="ECO:0007669"/>
    <property type="project" value="TreeGrafter"/>
</dbReference>
<keyword evidence="9" id="KW-0653">Protein transport</keyword>
<evidence type="ECO:0000256" key="2">
    <source>
        <dbReference type="ARBA" id="ARBA00008451"/>
    </source>
</evidence>
<feature type="domain" description="RRM Nup35-type" evidence="17">
    <location>
        <begin position="656"/>
        <end position="735"/>
    </location>
</feature>
<organism evidence="18 19">
    <name type="scientific">Meloidogyne enterolobii</name>
    <name type="common">Root-knot nematode worm</name>
    <name type="synonym">Meloidogyne mayaguensis</name>
    <dbReference type="NCBI Taxonomy" id="390850"/>
    <lineage>
        <taxon>Eukaryota</taxon>
        <taxon>Metazoa</taxon>
        <taxon>Ecdysozoa</taxon>
        <taxon>Nematoda</taxon>
        <taxon>Chromadorea</taxon>
        <taxon>Rhabditida</taxon>
        <taxon>Tylenchina</taxon>
        <taxon>Tylenchomorpha</taxon>
        <taxon>Tylenchoidea</taxon>
        <taxon>Meloidogynidae</taxon>
        <taxon>Meloidogyninae</taxon>
        <taxon>Meloidogyne</taxon>
    </lineage>
</organism>
<sequence>MSAALEMIMVLSKLNNLHSFIDRINCYKQAFSNDGNILELISKAINGSWTIRFVKDVFESFENEEDGGWIFEKFTLIFDEFGIGIDLTSKSGTKSGLSIHEKLVQWLQKEGLLLVKNCLEKQIEFSCIRAIRAWGIAIRMFGFSEIQPSGKTNSCVSVFPLAIRSVHLSVAKEAFRSWKILATVFASDPRWSMLVLSSEKSAKIASRLELILKALKYKQVPEMAREIFDCWWFCCISLESRLSIHFEDVAHGLLRYCVGGTTDYKSTNEEFSIIYQSVSGPLGTNLVSLLNSKLERKAYSHITLKEIPELWPRLLDVLESLIIVSPKLHNAKPCVFDNPIVLVDHSVYAMQCIRFCDVKCDRNKIVKFEERITNLFVTLFNNIYNLSPSTDIDRSGQLVLFLAQFIAWTKETTMQSESLKNCISQIKNRNPFSQIEPAHTSYIEQLREGLEIAETNTSVVVDESVEDRPNEIEEENIEEESIEDVNKIVAEIIEGLIDSSEKANNLINDESTNLQEQTLLNTPSTVVECGEAIHKNLKAINKTPARRSFTSKNAGFGSPGILRKRELSSGTSKSVHWSPVLVRSRSKSPDTRKLQRLGSGKSASTSLCNGPPIRSLNEEIVEPPSKLSRMEPSHSEQEQVEEMCEIDSEETCNGSDGEFHWVTVFGFTPDYRDGVLELFSRHGDIMAHRATKDGNWIHIRYSSPIHARQALSKNVIHFRGQMIGVVPCREKTTVPPKTSGNSSNGSSSFLENDMSGVEPLTRLVPSTSFYKEDASVSNRARISFSTRAGIRPLNSCPVSMNGSADSSLVKGKEDSFIGKLCNIILQMALDESTKKSLKQIPLLKTNAGPRDGPLWLERLKEEYNCLITFINNNKANDSDWFRLESNSDGTRWFGKCWTYHDKIKYEFDIEFDLPVTYPKTAPEIALPELDGKTAKMYRGGKICLSDHFKPLWSRNAPKFGIAHALSLGLGPWMAVEIPEMIERGTITKP</sequence>
<dbReference type="PROSITE" id="PS51472">
    <property type="entry name" value="RRM_NUP35"/>
    <property type="match status" value="1"/>
</dbReference>
<feature type="compositionally biased region" description="Low complexity" evidence="16">
    <location>
        <begin position="739"/>
        <end position="748"/>
    </location>
</feature>
<dbReference type="FunFam" id="3.30.70.330:FF:000095">
    <property type="entry name" value="Putative Nucleoporin NUP53"/>
    <property type="match status" value="1"/>
</dbReference>
<feature type="region of interest" description="Disordered" evidence="16">
    <location>
        <begin position="583"/>
        <end position="616"/>
    </location>
</feature>
<keyword evidence="6 15" id="KW-0813">Transport</keyword>
<evidence type="ECO:0000256" key="4">
    <source>
        <dbReference type="ARBA" id="ARBA00013306"/>
    </source>
</evidence>
<evidence type="ECO:0000256" key="6">
    <source>
        <dbReference type="ARBA" id="ARBA00022448"/>
    </source>
</evidence>
<evidence type="ECO:0000256" key="12">
    <source>
        <dbReference type="ARBA" id="ARBA00023242"/>
    </source>
</evidence>
<dbReference type="GO" id="GO:0005737">
    <property type="term" value="C:cytoplasm"/>
    <property type="evidence" value="ECO:0007669"/>
    <property type="project" value="TreeGrafter"/>
</dbReference>
<evidence type="ECO:0000256" key="13">
    <source>
        <dbReference type="ARBA" id="ARBA00029997"/>
    </source>
</evidence>
<evidence type="ECO:0000313" key="19">
    <source>
        <dbReference type="Proteomes" id="UP000580250"/>
    </source>
</evidence>
<dbReference type="SUPFAM" id="SSF54495">
    <property type="entry name" value="UBC-like"/>
    <property type="match status" value="1"/>
</dbReference>
<dbReference type="Gene3D" id="3.10.110.10">
    <property type="entry name" value="Ubiquitin Conjugating Enzyme"/>
    <property type="match status" value="1"/>
</dbReference>
<dbReference type="EMBL" id="CAJEWN010003960">
    <property type="protein sequence ID" value="CAD2209003.1"/>
    <property type="molecule type" value="Genomic_DNA"/>
</dbReference>
<dbReference type="GO" id="GO:0015031">
    <property type="term" value="P:protein transport"/>
    <property type="evidence" value="ECO:0007669"/>
    <property type="project" value="UniProtKB-KW"/>
</dbReference>
<evidence type="ECO:0000313" key="18">
    <source>
        <dbReference type="EMBL" id="CAD2209003.1"/>
    </source>
</evidence>
<dbReference type="Gene3D" id="3.30.70.330">
    <property type="match status" value="1"/>
</dbReference>
<dbReference type="GO" id="GO:0061657">
    <property type="term" value="F:UFM1 conjugating enzyme activity"/>
    <property type="evidence" value="ECO:0007669"/>
    <property type="project" value="InterPro"/>
</dbReference>
<dbReference type="InterPro" id="IPR007846">
    <property type="entry name" value="RRM_NUP35_dom"/>
</dbReference>
<comment type="subcellular location">
    <subcellularLocation>
        <location evidence="1">Nucleus</location>
        <location evidence="1">Nuclear pore complex</location>
    </subcellularLocation>
</comment>
<dbReference type="GO" id="GO:0003676">
    <property type="term" value="F:nucleic acid binding"/>
    <property type="evidence" value="ECO:0007669"/>
    <property type="project" value="InterPro"/>
</dbReference>
<comment type="similarity">
    <text evidence="2">Belongs to the ubiquitin-conjugating enzyme family. UFC1 subfamily.</text>
</comment>
<evidence type="ECO:0000256" key="9">
    <source>
        <dbReference type="ARBA" id="ARBA00022927"/>
    </source>
</evidence>
<dbReference type="CDD" id="cd12441">
    <property type="entry name" value="RRM_Nup53_like"/>
    <property type="match status" value="1"/>
</dbReference>
<evidence type="ECO:0000256" key="15">
    <source>
        <dbReference type="PROSITE-ProRule" id="PRU00804"/>
    </source>
</evidence>
<evidence type="ECO:0000256" key="1">
    <source>
        <dbReference type="ARBA" id="ARBA00004567"/>
    </source>
</evidence>
<comment type="caution">
    <text evidence="18">The sequence shown here is derived from an EMBL/GenBank/DDBJ whole genome shotgun (WGS) entry which is preliminary data.</text>
</comment>
<comment type="similarity">
    <text evidence="3">Belongs to the Nup35 family.</text>
</comment>
<dbReference type="CDD" id="cd11686">
    <property type="entry name" value="UBCc_UFC1"/>
    <property type="match status" value="1"/>
</dbReference>
<dbReference type="InterPro" id="IPR016135">
    <property type="entry name" value="UBQ-conjugating_enzyme/RWD"/>
</dbReference>
<keyword evidence="10" id="KW-0811">Translocation</keyword>
<keyword evidence="12 15" id="KW-0539">Nucleus</keyword>
<evidence type="ECO:0000259" key="17">
    <source>
        <dbReference type="PROSITE" id="PS51472"/>
    </source>
</evidence>
<dbReference type="PANTHER" id="PTHR12921:SF0">
    <property type="entry name" value="UBIQUITIN-FOLD MODIFIER-CONJUGATING ENZYME 1"/>
    <property type="match status" value="1"/>
</dbReference>
<evidence type="ECO:0000256" key="3">
    <source>
        <dbReference type="ARBA" id="ARBA00009454"/>
    </source>
</evidence>
<proteinExistence type="inferred from homology"/>
<keyword evidence="8 15" id="KW-0509">mRNA transport</keyword>
<dbReference type="InterPro" id="IPR012677">
    <property type="entry name" value="Nucleotide-bd_a/b_plait_sf"/>
</dbReference>
<evidence type="ECO:0000256" key="8">
    <source>
        <dbReference type="ARBA" id="ARBA00022816"/>
    </source>
</evidence>
<evidence type="ECO:0000256" key="11">
    <source>
        <dbReference type="ARBA" id="ARBA00023132"/>
    </source>
</evidence>
<dbReference type="GO" id="GO:0005643">
    <property type="term" value="C:nuclear pore"/>
    <property type="evidence" value="ECO:0007669"/>
    <property type="project" value="UniProtKB-SubCell"/>
</dbReference>